<feature type="chain" id="PRO_5043139350" evidence="1">
    <location>
        <begin position="23"/>
        <end position="69"/>
    </location>
</feature>
<keyword evidence="1" id="KW-0732">Signal</keyword>
<evidence type="ECO:0000313" key="3">
    <source>
        <dbReference type="Proteomes" id="UP000271098"/>
    </source>
</evidence>
<dbReference type="AlphaFoldDB" id="A0A183F1P2"/>
<proteinExistence type="predicted"/>
<name>A0A183F1P2_9BILA</name>
<feature type="signal peptide" evidence="1">
    <location>
        <begin position="1"/>
        <end position="22"/>
    </location>
</feature>
<keyword evidence="3" id="KW-1185">Reference proteome</keyword>
<reference evidence="4" key="1">
    <citation type="submission" date="2016-06" db="UniProtKB">
        <authorList>
            <consortium name="WormBaseParasite"/>
        </authorList>
    </citation>
    <scope>IDENTIFICATION</scope>
</reference>
<dbReference type="Proteomes" id="UP000271098">
    <property type="component" value="Unassembled WGS sequence"/>
</dbReference>
<evidence type="ECO:0000313" key="2">
    <source>
        <dbReference type="EMBL" id="VDN50001.1"/>
    </source>
</evidence>
<gene>
    <name evidence="2" type="ORF">GPUH_LOCUS27132</name>
</gene>
<reference evidence="2 3" key="2">
    <citation type="submission" date="2018-11" db="EMBL/GenBank/DDBJ databases">
        <authorList>
            <consortium name="Pathogen Informatics"/>
        </authorList>
    </citation>
    <scope>NUCLEOTIDE SEQUENCE [LARGE SCALE GENOMIC DNA]</scope>
</reference>
<dbReference type="EMBL" id="UYRT01119965">
    <property type="protein sequence ID" value="VDN50001.1"/>
    <property type="molecule type" value="Genomic_DNA"/>
</dbReference>
<accession>A0A183F1P2</accession>
<dbReference type="WBParaSite" id="GPUH_0002716301-mRNA-1">
    <property type="protein sequence ID" value="GPUH_0002716301-mRNA-1"/>
    <property type="gene ID" value="GPUH_0002716301"/>
</dbReference>
<sequence>MAWVWCSILPVCIVVKLKQANAKSKRIVLWGANKAQEIVFMEKVGRVLRANMWQACGRTASIFGASVAL</sequence>
<evidence type="ECO:0000313" key="4">
    <source>
        <dbReference type="WBParaSite" id="GPUH_0002716301-mRNA-1"/>
    </source>
</evidence>
<evidence type="ECO:0000256" key="1">
    <source>
        <dbReference type="SAM" id="SignalP"/>
    </source>
</evidence>
<protein>
    <submittedName>
        <fullName evidence="4">Secreted protein</fullName>
    </submittedName>
</protein>
<organism evidence="4">
    <name type="scientific">Gongylonema pulchrum</name>
    <dbReference type="NCBI Taxonomy" id="637853"/>
    <lineage>
        <taxon>Eukaryota</taxon>
        <taxon>Metazoa</taxon>
        <taxon>Ecdysozoa</taxon>
        <taxon>Nematoda</taxon>
        <taxon>Chromadorea</taxon>
        <taxon>Rhabditida</taxon>
        <taxon>Spirurina</taxon>
        <taxon>Spiruromorpha</taxon>
        <taxon>Spiruroidea</taxon>
        <taxon>Gongylonematidae</taxon>
        <taxon>Gongylonema</taxon>
    </lineage>
</organism>